<dbReference type="EMBL" id="BDIP01000318">
    <property type="protein sequence ID" value="GCA62217.1"/>
    <property type="molecule type" value="Genomic_DNA"/>
</dbReference>
<evidence type="ECO:0000313" key="2">
    <source>
        <dbReference type="Proteomes" id="UP000265618"/>
    </source>
</evidence>
<dbReference type="Gene3D" id="2.120.10.80">
    <property type="entry name" value="Kelch-type beta propeller"/>
    <property type="match status" value="1"/>
</dbReference>
<name>A0A391NJ72_9EUKA</name>
<comment type="caution">
    <text evidence="1">The sequence shown here is derived from an EMBL/GenBank/DDBJ whole genome shotgun (WGS) entry which is preliminary data.</text>
</comment>
<organism evidence="1 2">
    <name type="scientific">Kipferlia bialata</name>
    <dbReference type="NCBI Taxonomy" id="797122"/>
    <lineage>
        <taxon>Eukaryota</taxon>
        <taxon>Metamonada</taxon>
        <taxon>Carpediemonas-like organisms</taxon>
        <taxon>Kipferlia</taxon>
    </lineage>
</organism>
<gene>
    <name evidence="1" type="ORF">KIPB_002058</name>
</gene>
<keyword evidence="2" id="KW-1185">Reference proteome</keyword>
<accession>A0A391NJ72</accession>
<sequence>MNGASSVRDIDEEFREALSLVDSDIQRAVERVVSLCGHCLAMEGHTGERERERDLDDVLAGIVHSWGGIPDFYHPSEPFATLLLSAETWRPTSTHIVTLDPVTRDVTFETVSNPIKTMTAMSLTRVGECAYVFGGSMDQSFHSQTDTLHEYDTATGEWRLIPKGEGEWPLARNGHKTFSLGGNLHIMAGVLCDMAYGQPSYEHWVYTPSTETWRLVTRL</sequence>
<dbReference type="Proteomes" id="UP000265618">
    <property type="component" value="Unassembled WGS sequence"/>
</dbReference>
<protein>
    <recommendedName>
        <fullName evidence="3">Kelch repeat type 1</fullName>
    </recommendedName>
</protein>
<evidence type="ECO:0000313" key="1">
    <source>
        <dbReference type="EMBL" id="GCA62217.1"/>
    </source>
</evidence>
<dbReference type="SUPFAM" id="SSF117281">
    <property type="entry name" value="Kelch motif"/>
    <property type="match status" value="1"/>
</dbReference>
<dbReference type="InterPro" id="IPR015915">
    <property type="entry name" value="Kelch-typ_b-propeller"/>
</dbReference>
<dbReference type="Pfam" id="PF01344">
    <property type="entry name" value="Kelch_1"/>
    <property type="match status" value="1"/>
</dbReference>
<evidence type="ECO:0008006" key="3">
    <source>
        <dbReference type="Google" id="ProtNLM"/>
    </source>
</evidence>
<reference evidence="1 2" key="1">
    <citation type="journal article" date="2018" name="PLoS ONE">
        <title>The draft genome of Kipferlia bialata reveals reductive genome evolution in fornicate parasites.</title>
        <authorList>
            <person name="Tanifuji G."/>
            <person name="Takabayashi S."/>
            <person name="Kume K."/>
            <person name="Takagi M."/>
            <person name="Nakayama T."/>
            <person name="Kamikawa R."/>
            <person name="Inagaki Y."/>
            <person name="Hashimoto T."/>
        </authorList>
    </citation>
    <scope>NUCLEOTIDE SEQUENCE [LARGE SCALE GENOMIC DNA]</scope>
    <source>
        <strain evidence="1">NY0173</strain>
    </source>
</reference>
<proteinExistence type="predicted"/>
<dbReference type="InterPro" id="IPR006652">
    <property type="entry name" value="Kelch_1"/>
</dbReference>
<dbReference type="AlphaFoldDB" id="A0A391NJ72"/>